<feature type="domain" description="Ribose-phosphate pyrophosphokinase N-terminal" evidence="10">
    <location>
        <begin position="74"/>
        <end position="174"/>
    </location>
</feature>
<evidence type="ECO:0000256" key="6">
    <source>
        <dbReference type="ARBA" id="ARBA00022840"/>
    </source>
</evidence>
<organism evidence="11 12">
    <name type="scientific">Amygdalobacter indicium</name>
    <dbReference type="NCBI Taxonomy" id="3029272"/>
    <lineage>
        <taxon>Bacteria</taxon>
        <taxon>Bacillati</taxon>
        <taxon>Bacillota</taxon>
        <taxon>Clostridia</taxon>
        <taxon>Eubacteriales</taxon>
        <taxon>Oscillospiraceae</taxon>
        <taxon>Amygdalobacter</taxon>
    </lineage>
</organism>
<dbReference type="InterPro" id="IPR005946">
    <property type="entry name" value="Rib-P_diPkinase"/>
</dbReference>
<evidence type="ECO:0000256" key="1">
    <source>
        <dbReference type="ARBA" id="ARBA00013247"/>
    </source>
</evidence>
<dbReference type="PANTHER" id="PTHR10210">
    <property type="entry name" value="RIBOSE-PHOSPHATE DIPHOSPHOKINASE FAMILY MEMBER"/>
    <property type="match status" value="1"/>
</dbReference>
<gene>
    <name evidence="11" type="primary">prs</name>
    <name evidence="11" type="ORF">PYS61_05785</name>
</gene>
<dbReference type="InterPro" id="IPR029057">
    <property type="entry name" value="PRTase-like"/>
</dbReference>
<dbReference type="InterPro" id="IPR029099">
    <property type="entry name" value="Pribosyltran_N"/>
</dbReference>
<dbReference type="NCBIfam" id="TIGR01251">
    <property type="entry name" value="ribP_PPkin"/>
    <property type="match status" value="1"/>
</dbReference>
<feature type="domain" description="Phosphoribosyltransferase" evidence="9">
    <location>
        <begin position="203"/>
        <end position="311"/>
    </location>
</feature>
<keyword evidence="5" id="KW-0418">Kinase</keyword>
<dbReference type="NCBIfam" id="NF005299">
    <property type="entry name" value="PRK06827.1"/>
    <property type="match status" value="1"/>
</dbReference>
<keyword evidence="12" id="KW-1185">Reference proteome</keyword>
<dbReference type="InterPro" id="IPR000836">
    <property type="entry name" value="PRTase_dom"/>
</dbReference>
<evidence type="ECO:0000259" key="9">
    <source>
        <dbReference type="Pfam" id="PF00156"/>
    </source>
</evidence>
<proteinExistence type="inferred from homology"/>
<protein>
    <recommendedName>
        <fullName evidence="1">ribose-phosphate diphosphokinase</fullName>
        <ecNumber evidence="1">2.7.6.1</ecNumber>
    </recommendedName>
</protein>
<keyword evidence="6" id="KW-0067">ATP-binding</keyword>
<dbReference type="EMBL" id="CP118868">
    <property type="protein sequence ID" value="WEG35439.1"/>
    <property type="molecule type" value="Genomic_DNA"/>
</dbReference>
<dbReference type="PANTHER" id="PTHR10210:SF32">
    <property type="entry name" value="RIBOSE-PHOSPHATE PYROPHOSPHOKINASE 2"/>
    <property type="match status" value="1"/>
</dbReference>
<evidence type="ECO:0000256" key="2">
    <source>
        <dbReference type="ARBA" id="ARBA00022679"/>
    </source>
</evidence>
<dbReference type="GO" id="GO:0004749">
    <property type="term" value="F:ribose phosphate diphosphokinase activity"/>
    <property type="evidence" value="ECO:0007669"/>
    <property type="project" value="UniProtKB-EC"/>
</dbReference>
<dbReference type="Proteomes" id="UP001220478">
    <property type="component" value="Chromosome"/>
</dbReference>
<keyword evidence="4" id="KW-0547">Nucleotide-binding</keyword>
<evidence type="ECO:0000256" key="7">
    <source>
        <dbReference type="ARBA" id="ARBA00049535"/>
    </source>
</evidence>
<reference evidence="11 12" key="1">
    <citation type="submission" date="2023-02" db="EMBL/GenBank/DDBJ databases">
        <title>Novel Oscillospiraceae bacterial genomes.</title>
        <authorList>
            <person name="Srinivasan S."/>
            <person name="Austin M.N."/>
            <person name="Fiedler T.L."/>
            <person name="Strenk S.M."/>
            <person name="Agnew K.J."/>
            <person name="Nagana Gowda G.A."/>
            <person name="Raftery D."/>
            <person name="Beamer M.A."/>
            <person name="Achilles S.L."/>
            <person name="Wiesenfeld H.C."/>
            <person name="Fredricks D.N."/>
            <person name="Hillier S.L."/>
        </authorList>
    </citation>
    <scope>NUCLEOTIDE SEQUENCE [LARGE SCALE GENOMIC DNA]</scope>
    <source>
        <strain evidence="11 12">CHIC02 1186E3-8</strain>
    </source>
</reference>
<accession>A0ABY8C7C6</accession>
<name>A0ABY8C7C6_9FIRM</name>
<comment type="catalytic activity">
    <reaction evidence="7">
        <text>D-ribose 5-phosphate + ATP = 5-phospho-alpha-D-ribose 1-diphosphate + AMP + H(+)</text>
        <dbReference type="Rhea" id="RHEA:15609"/>
        <dbReference type="ChEBI" id="CHEBI:15378"/>
        <dbReference type="ChEBI" id="CHEBI:30616"/>
        <dbReference type="ChEBI" id="CHEBI:58017"/>
        <dbReference type="ChEBI" id="CHEBI:78346"/>
        <dbReference type="ChEBI" id="CHEBI:456215"/>
        <dbReference type="EC" id="2.7.6.1"/>
    </reaction>
</comment>
<dbReference type="Pfam" id="PF00156">
    <property type="entry name" value="Pribosyltran"/>
    <property type="match status" value="1"/>
</dbReference>
<comment type="similarity">
    <text evidence="8">Belongs to the ribose-phosphate pyrophosphokinase family.</text>
</comment>
<keyword evidence="2 11" id="KW-0808">Transferase</keyword>
<evidence type="ECO:0000256" key="8">
    <source>
        <dbReference type="RuleBase" id="RU004324"/>
    </source>
</evidence>
<dbReference type="RefSeq" id="WP_315571535.1">
    <property type="nucleotide sequence ID" value="NZ_CP118868.1"/>
</dbReference>
<keyword evidence="3 8" id="KW-0545">Nucleotide biosynthesis</keyword>
<evidence type="ECO:0000259" key="10">
    <source>
        <dbReference type="Pfam" id="PF13793"/>
    </source>
</evidence>
<evidence type="ECO:0000313" key="12">
    <source>
        <dbReference type="Proteomes" id="UP001220478"/>
    </source>
</evidence>
<evidence type="ECO:0000256" key="5">
    <source>
        <dbReference type="ARBA" id="ARBA00022777"/>
    </source>
</evidence>
<dbReference type="Gene3D" id="3.40.50.2020">
    <property type="match status" value="2"/>
</dbReference>
<dbReference type="SUPFAM" id="SSF53271">
    <property type="entry name" value="PRTase-like"/>
    <property type="match status" value="2"/>
</dbReference>
<dbReference type="EC" id="2.7.6.1" evidence="1"/>
<dbReference type="Pfam" id="PF13793">
    <property type="entry name" value="Pribosyltran_N"/>
    <property type="match status" value="1"/>
</dbReference>
<sequence length="407" mass="46434">MSLLFDDDNYSLYNQNRSVRMGVVGPLALIATRGNESYVNKVNDELYRIRRKQVEERPEVLLTAPGFLRKDYQTETKFVRFSSGEAKCSIEQTLRGHDVFIIADVLNHGVTYNMRGLTVPMSPDEHLQDIKRAILAIGNKAQRINVVMPYLYQSKQVLRLSRAALDCAQMLKELINLNVHSIITFEPHEPRIENAIPQIGLERIPCSYLLLRTLLEGESNLSVDKKDLAIISPDEAAMKRGIFYSSILGVQMSTFYRQRDYTGGKNNKNGDYPVSKYRFLGENLAGKNVLIVDDMIISGETMLKTAYRLRQEQKVKDIYCLATFPIMTKGVKDFCQAYKDGVIKGLYSTDLIYHTPELTEQVWYHEADTTKFVASLIDCINHNASISKLIDQTASINELLEKRRNKI</sequence>
<evidence type="ECO:0000256" key="4">
    <source>
        <dbReference type="ARBA" id="ARBA00022741"/>
    </source>
</evidence>
<evidence type="ECO:0000256" key="3">
    <source>
        <dbReference type="ARBA" id="ARBA00022727"/>
    </source>
</evidence>
<evidence type="ECO:0000313" key="11">
    <source>
        <dbReference type="EMBL" id="WEG35439.1"/>
    </source>
</evidence>
<dbReference type="CDD" id="cd06223">
    <property type="entry name" value="PRTases_typeI"/>
    <property type="match status" value="1"/>
</dbReference>